<dbReference type="OrthoDB" id="6496772at2759"/>
<dbReference type="AlphaFoldDB" id="A0A9J6GNQ9"/>
<dbReference type="EMBL" id="JABSTR010000007">
    <property type="protein sequence ID" value="KAH9375764.1"/>
    <property type="molecule type" value="Genomic_DNA"/>
</dbReference>
<name>A0A9J6GNQ9_HAELO</name>
<dbReference type="Pfam" id="PF21787">
    <property type="entry name" value="TNP-like_RNaseH_N"/>
    <property type="match status" value="1"/>
</dbReference>
<proteinExistence type="predicted"/>
<evidence type="ECO:0000259" key="1">
    <source>
        <dbReference type="Pfam" id="PF21787"/>
    </source>
</evidence>
<evidence type="ECO:0000313" key="3">
    <source>
        <dbReference type="Proteomes" id="UP000821853"/>
    </source>
</evidence>
<feature type="domain" description="Transposable element P transposase-like RNase H" evidence="1">
    <location>
        <begin position="16"/>
        <end position="119"/>
    </location>
</feature>
<dbReference type="InterPro" id="IPR048365">
    <property type="entry name" value="TNP-like_RNaseH_N"/>
</dbReference>
<dbReference type="Proteomes" id="UP000821853">
    <property type="component" value="Chromosome 5"/>
</dbReference>
<gene>
    <name evidence="2" type="ORF">HPB48_014648</name>
</gene>
<dbReference type="VEuPathDB" id="VectorBase:HLOH_057423"/>
<organism evidence="2 3">
    <name type="scientific">Haemaphysalis longicornis</name>
    <name type="common">Bush tick</name>
    <dbReference type="NCBI Taxonomy" id="44386"/>
    <lineage>
        <taxon>Eukaryota</taxon>
        <taxon>Metazoa</taxon>
        <taxon>Ecdysozoa</taxon>
        <taxon>Arthropoda</taxon>
        <taxon>Chelicerata</taxon>
        <taxon>Arachnida</taxon>
        <taxon>Acari</taxon>
        <taxon>Parasitiformes</taxon>
        <taxon>Ixodida</taxon>
        <taxon>Ixodoidea</taxon>
        <taxon>Ixodidae</taxon>
        <taxon>Haemaphysalinae</taxon>
        <taxon>Haemaphysalis</taxon>
    </lineage>
</organism>
<sequence length="126" mass="14300">MWTGEVGLTSLMKERLCVERKELCEKINCSLIIDEVAIAQKVIYDRKVDKHFALLTYGPRGRGKHDSSSGKPAVVRCFTGIFKQIYAIPVGYFFTRCLKNTKLFCMTIEVLKAVEGVGFSRDESRN</sequence>
<keyword evidence="3" id="KW-1185">Reference proteome</keyword>
<protein>
    <recommendedName>
        <fullName evidence="1">Transposable element P transposase-like RNase H domain-containing protein</fullName>
    </recommendedName>
</protein>
<reference evidence="2 3" key="1">
    <citation type="journal article" date="2020" name="Cell">
        <title>Large-Scale Comparative Analyses of Tick Genomes Elucidate Their Genetic Diversity and Vector Capacities.</title>
        <authorList>
            <consortium name="Tick Genome and Microbiome Consortium (TIGMIC)"/>
            <person name="Jia N."/>
            <person name="Wang J."/>
            <person name="Shi W."/>
            <person name="Du L."/>
            <person name="Sun Y."/>
            <person name="Zhan W."/>
            <person name="Jiang J.F."/>
            <person name="Wang Q."/>
            <person name="Zhang B."/>
            <person name="Ji P."/>
            <person name="Bell-Sakyi L."/>
            <person name="Cui X.M."/>
            <person name="Yuan T.T."/>
            <person name="Jiang B.G."/>
            <person name="Yang W.F."/>
            <person name="Lam T.T."/>
            <person name="Chang Q.C."/>
            <person name="Ding S.J."/>
            <person name="Wang X.J."/>
            <person name="Zhu J.G."/>
            <person name="Ruan X.D."/>
            <person name="Zhao L."/>
            <person name="Wei J.T."/>
            <person name="Ye R.Z."/>
            <person name="Que T.C."/>
            <person name="Du C.H."/>
            <person name="Zhou Y.H."/>
            <person name="Cheng J.X."/>
            <person name="Dai P.F."/>
            <person name="Guo W.B."/>
            <person name="Han X.H."/>
            <person name="Huang E.J."/>
            <person name="Li L.F."/>
            <person name="Wei W."/>
            <person name="Gao Y.C."/>
            <person name="Liu J.Z."/>
            <person name="Shao H.Z."/>
            <person name="Wang X."/>
            <person name="Wang C.C."/>
            <person name="Yang T.C."/>
            <person name="Huo Q.B."/>
            <person name="Li W."/>
            <person name="Chen H.Y."/>
            <person name="Chen S.E."/>
            <person name="Zhou L.G."/>
            <person name="Ni X.B."/>
            <person name="Tian J.H."/>
            <person name="Sheng Y."/>
            <person name="Liu T."/>
            <person name="Pan Y.S."/>
            <person name="Xia L.Y."/>
            <person name="Li J."/>
            <person name="Zhao F."/>
            <person name="Cao W.C."/>
        </authorList>
    </citation>
    <scope>NUCLEOTIDE SEQUENCE [LARGE SCALE GENOMIC DNA]</scope>
    <source>
        <strain evidence="2">HaeL-2018</strain>
    </source>
</reference>
<evidence type="ECO:0000313" key="2">
    <source>
        <dbReference type="EMBL" id="KAH9375764.1"/>
    </source>
</evidence>
<accession>A0A9J6GNQ9</accession>
<comment type="caution">
    <text evidence="2">The sequence shown here is derived from an EMBL/GenBank/DDBJ whole genome shotgun (WGS) entry which is preliminary data.</text>
</comment>